<dbReference type="Proteomes" id="UP000230094">
    <property type="component" value="Unassembled WGS sequence"/>
</dbReference>
<dbReference type="PROSITE" id="PS50164">
    <property type="entry name" value="GIY_YIG"/>
    <property type="match status" value="1"/>
</dbReference>
<dbReference type="Gene3D" id="3.40.1440.10">
    <property type="entry name" value="GIY-YIG endonuclease"/>
    <property type="match status" value="1"/>
</dbReference>
<evidence type="ECO:0000313" key="3">
    <source>
        <dbReference type="EMBL" id="PIR68221.1"/>
    </source>
</evidence>
<name>A0A2H0TB48_9BACT</name>
<gene>
    <name evidence="3" type="ORF">COU49_02205</name>
</gene>
<dbReference type="GO" id="GO:0004519">
    <property type="term" value="F:endonuclease activity"/>
    <property type="evidence" value="ECO:0007669"/>
    <property type="project" value="UniProtKB-KW"/>
</dbReference>
<dbReference type="Pfam" id="PF01541">
    <property type="entry name" value="GIY-YIG"/>
    <property type="match status" value="1"/>
</dbReference>
<keyword evidence="3" id="KW-0540">Nuclease</keyword>
<dbReference type="InterPro" id="IPR000305">
    <property type="entry name" value="GIY-YIG_endonuc"/>
</dbReference>
<dbReference type="SUPFAM" id="SSF82771">
    <property type="entry name" value="GIY-YIG endonuclease"/>
    <property type="match status" value="1"/>
</dbReference>
<dbReference type="EMBL" id="PFCQ01000013">
    <property type="protein sequence ID" value="PIR68221.1"/>
    <property type="molecule type" value="Genomic_DNA"/>
</dbReference>
<keyword evidence="3" id="KW-0255">Endonuclease</keyword>
<dbReference type="PANTHER" id="PTHR34477">
    <property type="entry name" value="UPF0213 PROTEIN YHBQ"/>
    <property type="match status" value="1"/>
</dbReference>
<organism evidence="3 4">
    <name type="scientific">Candidatus Nomurabacteria bacterium CG10_big_fil_rev_8_21_14_0_10_35_16</name>
    <dbReference type="NCBI Taxonomy" id="1974731"/>
    <lineage>
        <taxon>Bacteria</taxon>
        <taxon>Candidatus Nomuraibacteriota</taxon>
    </lineage>
</organism>
<reference evidence="4" key="1">
    <citation type="submission" date="2017-09" db="EMBL/GenBank/DDBJ databases">
        <title>Depth-based differentiation of microbial function through sediment-hosted aquifers and enrichment of novel symbionts in the deep terrestrial subsurface.</title>
        <authorList>
            <person name="Probst A.J."/>
            <person name="Ladd B."/>
            <person name="Jarett J.K."/>
            <person name="Geller-Mcgrath D.E."/>
            <person name="Sieber C.M.K."/>
            <person name="Emerson J.B."/>
            <person name="Anantharaman K."/>
            <person name="Thomas B.C."/>
            <person name="Malmstrom R."/>
            <person name="Stieglmeier M."/>
            <person name="Klingl A."/>
            <person name="Woyke T."/>
            <person name="Ryan C.M."/>
            <person name="Banfield J.F."/>
        </authorList>
    </citation>
    <scope>NUCLEOTIDE SEQUENCE [LARGE SCALE GENOMIC DNA]</scope>
</reference>
<evidence type="ECO:0000259" key="2">
    <source>
        <dbReference type="PROSITE" id="PS50164"/>
    </source>
</evidence>
<keyword evidence="3" id="KW-0378">Hydrolase</keyword>
<dbReference type="InterPro" id="IPR035901">
    <property type="entry name" value="GIY-YIG_endonuc_sf"/>
</dbReference>
<feature type="domain" description="GIY-YIG" evidence="2">
    <location>
        <begin position="1"/>
        <end position="76"/>
    </location>
</feature>
<evidence type="ECO:0000256" key="1">
    <source>
        <dbReference type="ARBA" id="ARBA00007435"/>
    </source>
</evidence>
<proteinExistence type="inferred from homology"/>
<comment type="caution">
    <text evidence="3">The sequence shown here is derived from an EMBL/GenBank/DDBJ whole genome shotgun (WGS) entry which is preliminary data.</text>
</comment>
<evidence type="ECO:0000313" key="4">
    <source>
        <dbReference type="Proteomes" id="UP000230094"/>
    </source>
</evidence>
<dbReference type="AlphaFoldDB" id="A0A2H0TB48"/>
<dbReference type="InterPro" id="IPR050190">
    <property type="entry name" value="UPF0213_domain"/>
</dbReference>
<protein>
    <submittedName>
        <fullName evidence="3">Endonuclease</fullName>
    </submittedName>
</protein>
<dbReference type="PANTHER" id="PTHR34477:SF1">
    <property type="entry name" value="UPF0213 PROTEIN YHBQ"/>
    <property type="match status" value="1"/>
</dbReference>
<accession>A0A2H0TB48</accession>
<comment type="similarity">
    <text evidence="1">Belongs to the UPF0213 family.</text>
</comment>
<sequence length="83" mass="9739">MYFVYILQSEKNSRYYIGYTSSVRDRLKHHNSGANQSTKPYRPWKVIFTEACIDKKSAWLRERQVKSYKSGEAFKKLIKGGVA</sequence>
<dbReference type="CDD" id="cd10449">
    <property type="entry name" value="GIY-YIG_SLX1_like"/>
    <property type="match status" value="1"/>
</dbReference>